<feature type="compositionally biased region" description="Polar residues" evidence="2">
    <location>
        <begin position="206"/>
        <end position="226"/>
    </location>
</feature>
<feature type="region of interest" description="Disordered" evidence="2">
    <location>
        <begin position="1"/>
        <end position="26"/>
    </location>
</feature>
<feature type="compositionally biased region" description="Low complexity" evidence="2">
    <location>
        <begin position="8"/>
        <end position="26"/>
    </location>
</feature>
<dbReference type="Proteomes" id="UP000747399">
    <property type="component" value="Unassembled WGS sequence"/>
</dbReference>
<evidence type="ECO:0000256" key="2">
    <source>
        <dbReference type="SAM" id="MobiDB-lite"/>
    </source>
</evidence>
<organism evidence="3 4">
    <name type="scientific">Volvox africanus</name>
    <dbReference type="NCBI Taxonomy" id="51714"/>
    <lineage>
        <taxon>Eukaryota</taxon>
        <taxon>Viridiplantae</taxon>
        <taxon>Chlorophyta</taxon>
        <taxon>core chlorophytes</taxon>
        <taxon>Chlorophyceae</taxon>
        <taxon>CS clade</taxon>
        <taxon>Chlamydomonadales</taxon>
        <taxon>Volvocaceae</taxon>
        <taxon>Volvox</taxon>
    </lineage>
</organism>
<proteinExistence type="predicted"/>
<feature type="region of interest" description="Disordered" evidence="2">
    <location>
        <begin position="206"/>
        <end position="231"/>
    </location>
</feature>
<evidence type="ECO:0000313" key="4">
    <source>
        <dbReference type="Proteomes" id="UP000747399"/>
    </source>
</evidence>
<feature type="region of interest" description="Disordered" evidence="2">
    <location>
        <begin position="40"/>
        <end position="71"/>
    </location>
</feature>
<accession>A0A8J4BDA3</accession>
<feature type="compositionally biased region" description="Low complexity" evidence="2">
    <location>
        <begin position="51"/>
        <end position="64"/>
    </location>
</feature>
<comment type="caution">
    <text evidence="3">The sequence shown here is derived from an EMBL/GenBank/DDBJ whole genome shotgun (WGS) entry which is preliminary data.</text>
</comment>
<keyword evidence="1" id="KW-0175">Coiled coil</keyword>
<gene>
    <name evidence="3" type="ORF">Vafri_13964</name>
</gene>
<evidence type="ECO:0000256" key="1">
    <source>
        <dbReference type="SAM" id="Coils"/>
    </source>
</evidence>
<reference evidence="3" key="1">
    <citation type="journal article" date="2021" name="Proc. Natl. Acad. Sci. U.S.A.">
        <title>Three genomes in the algal genus Volvox reveal the fate of a haploid sex-determining region after a transition to homothallism.</title>
        <authorList>
            <person name="Yamamoto K."/>
            <person name="Hamaji T."/>
            <person name="Kawai-Toyooka H."/>
            <person name="Matsuzaki R."/>
            <person name="Takahashi F."/>
            <person name="Nishimura Y."/>
            <person name="Kawachi M."/>
            <person name="Noguchi H."/>
            <person name="Minakuchi Y."/>
            <person name="Umen J.G."/>
            <person name="Toyoda A."/>
            <person name="Nozaki H."/>
        </authorList>
    </citation>
    <scope>NUCLEOTIDE SEQUENCE</scope>
    <source>
        <strain evidence="3">NIES-3780</strain>
    </source>
</reference>
<feature type="region of interest" description="Disordered" evidence="2">
    <location>
        <begin position="152"/>
        <end position="192"/>
    </location>
</feature>
<evidence type="ECO:0000313" key="3">
    <source>
        <dbReference type="EMBL" id="GIL58965.1"/>
    </source>
</evidence>
<sequence>MEQLQRRSSAGSGDSSACSPSFSDSPLSITPVPSAATFTCKSVADSPGDDASGTGTRRSSDSSAQGHRTQIDSGLVFTARIGDADASGKETKAFITPALRPRTRSTATLPTCALRPLDVDQSVEVASTQSSGSLASLLQVDVAALTDAMPDHASSAANTHSDSDDAVAGGEDTVCYPSFTPPKDRSTPSFTNPLYDDHTSCLSPWTQPLSATTQNSPLASGHSHASPTRRLFTASSARYHYTYRRRHLQRRVEERATVPHSPDGATASAAFLAASSLLYRMALRSRSARSTGLEGSMPGYLRRQLDSFEDDVSPQLSNRISSGRQSTIDARLNRNQDGIDENFDPDAISCGGSGGRMCATLDLMDRAIALQRQLVVRTEELTAVRLQLEEATAARDEMGLHLLDSQEHIACLERQLEEAARARIALTAQSELLQQKLQEACETLHEQPQTMLDTLLGCSGQQHGIVPSQIHIHQVPGYSSLASDAIGPPPATLLMTGAAMASSTPQGSTAAFSAQYGMNSQGVTTCDGVPFYGVHQLTSAVAAHDDLLLPTLGSNDPRDVEVAALRRENSFLTQRLIESSIALAHAREQEEDARHKAHMLQELNQQYVEMVNTMSLELSLLRPTACGRARGSFSLSSFLRMGSLSWGGVSGSATART</sequence>
<feature type="coiled-coil region" evidence="1">
    <location>
        <begin position="402"/>
        <end position="436"/>
    </location>
</feature>
<protein>
    <submittedName>
        <fullName evidence="3">Uncharacterized protein</fullName>
    </submittedName>
</protein>
<keyword evidence="4" id="KW-1185">Reference proteome</keyword>
<name>A0A8J4BDA3_9CHLO</name>
<dbReference type="EMBL" id="BNCO01000033">
    <property type="protein sequence ID" value="GIL58965.1"/>
    <property type="molecule type" value="Genomic_DNA"/>
</dbReference>
<dbReference type="AlphaFoldDB" id="A0A8J4BDA3"/>